<evidence type="ECO:0000256" key="5">
    <source>
        <dbReference type="ARBA" id="ARBA00022723"/>
    </source>
</evidence>
<feature type="domain" description="CMP/dCMP-type deaminase" evidence="10">
    <location>
        <begin position="1140"/>
        <end position="1262"/>
    </location>
</feature>
<feature type="compositionally biased region" description="Basic and acidic residues" evidence="9">
    <location>
        <begin position="960"/>
        <end position="975"/>
    </location>
</feature>
<dbReference type="SUPFAM" id="SSF53927">
    <property type="entry name" value="Cytidine deaminase-like"/>
    <property type="match status" value="1"/>
</dbReference>
<dbReference type="PROSITE" id="PS51747">
    <property type="entry name" value="CYT_DCMP_DEAMINASES_2"/>
    <property type="match status" value="1"/>
</dbReference>
<evidence type="ECO:0000256" key="9">
    <source>
        <dbReference type="SAM" id="MobiDB-lite"/>
    </source>
</evidence>
<comment type="subunit">
    <text evidence="2">Homodimer.</text>
</comment>
<dbReference type="InterPro" id="IPR028883">
    <property type="entry name" value="tRNA_aden_deaminase"/>
</dbReference>
<keyword evidence="5" id="KW-0479">Metal-binding</keyword>
<feature type="region of interest" description="Disordered" evidence="9">
    <location>
        <begin position="667"/>
        <end position="697"/>
    </location>
</feature>
<evidence type="ECO:0000259" key="10">
    <source>
        <dbReference type="PROSITE" id="PS51747"/>
    </source>
</evidence>
<dbReference type="PANTHER" id="PTHR11079">
    <property type="entry name" value="CYTOSINE DEAMINASE FAMILY MEMBER"/>
    <property type="match status" value="1"/>
</dbReference>
<evidence type="ECO:0000313" key="11">
    <source>
        <dbReference type="EMBL" id="KAH7516653.1"/>
    </source>
</evidence>
<gene>
    <name evidence="11" type="ORF">FEM48_Zijuj10G0157900</name>
</gene>
<feature type="region of interest" description="Disordered" evidence="9">
    <location>
        <begin position="820"/>
        <end position="907"/>
    </location>
</feature>
<dbReference type="HAMAP" id="MF_00972">
    <property type="entry name" value="tRNA_aden_deaminase"/>
    <property type="match status" value="1"/>
</dbReference>
<dbReference type="GO" id="GO:0046872">
    <property type="term" value="F:metal ion binding"/>
    <property type="evidence" value="ECO:0007669"/>
    <property type="project" value="UniProtKB-KW"/>
</dbReference>
<feature type="compositionally biased region" description="Polar residues" evidence="9">
    <location>
        <begin position="746"/>
        <end position="755"/>
    </location>
</feature>
<feature type="compositionally biased region" description="Basic and acidic residues" evidence="9">
    <location>
        <begin position="820"/>
        <end position="849"/>
    </location>
</feature>
<feature type="region of interest" description="Disordered" evidence="9">
    <location>
        <begin position="481"/>
        <end position="508"/>
    </location>
</feature>
<feature type="region of interest" description="Disordered" evidence="9">
    <location>
        <begin position="1302"/>
        <end position="1322"/>
    </location>
</feature>
<protein>
    <recommendedName>
        <fullName evidence="3">tRNA(adenine(34)) deaminase</fullName>
        <ecNumber evidence="3">3.5.4.33</ecNumber>
    </recommendedName>
</protein>
<organism evidence="11 12">
    <name type="scientific">Ziziphus jujuba var. spinosa</name>
    <dbReference type="NCBI Taxonomy" id="714518"/>
    <lineage>
        <taxon>Eukaryota</taxon>
        <taxon>Viridiplantae</taxon>
        <taxon>Streptophyta</taxon>
        <taxon>Embryophyta</taxon>
        <taxon>Tracheophyta</taxon>
        <taxon>Spermatophyta</taxon>
        <taxon>Magnoliopsida</taxon>
        <taxon>eudicotyledons</taxon>
        <taxon>Gunneridae</taxon>
        <taxon>Pentapetalae</taxon>
        <taxon>rosids</taxon>
        <taxon>fabids</taxon>
        <taxon>Rosales</taxon>
        <taxon>Rhamnaceae</taxon>
        <taxon>Paliureae</taxon>
        <taxon>Ziziphus</taxon>
    </lineage>
</organism>
<keyword evidence="6" id="KW-0378">Hydrolase</keyword>
<evidence type="ECO:0000256" key="6">
    <source>
        <dbReference type="ARBA" id="ARBA00022801"/>
    </source>
</evidence>
<dbReference type="CDD" id="cd01285">
    <property type="entry name" value="nucleoside_deaminase"/>
    <property type="match status" value="1"/>
</dbReference>
<dbReference type="EC" id="3.5.4.33" evidence="3"/>
<feature type="compositionally biased region" description="Basic and acidic residues" evidence="9">
    <location>
        <begin position="286"/>
        <end position="295"/>
    </location>
</feature>
<dbReference type="Proteomes" id="UP000813462">
    <property type="component" value="Unassembled WGS sequence"/>
</dbReference>
<dbReference type="GO" id="GO:0009507">
    <property type="term" value="C:chloroplast"/>
    <property type="evidence" value="ECO:0007669"/>
    <property type="project" value="TreeGrafter"/>
</dbReference>
<feature type="compositionally biased region" description="Basic and acidic residues" evidence="9">
    <location>
        <begin position="678"/>
        <end position="694"/>
    </location>
</feature>
<keyword evidence="4" id="KW-0819">tRNA processing</keyword>
<feature type="compositionally biased region" description="Polar residues" evidence="9">
    <location>
        <begin position="931"/>
        <end position="951"/>
    </location>
</feature>
<evidence type="ECO:0000256" key="7">
    <source>
        <dbReference type="ARBA" id="ARBA00022833"/>
    </source>
</evidence>
<reference evidence="11" key="1">
    <citation type="journal article" date="2021" name="Front. Plant Sci.">
        <title>Chromosome-Scale Genome Assembly for Chinese Sour Jujube and Insights Into Its Genome Evolution and Domestication Signature.</title>
        <authorList>
            <person name="Shen L.-Y."/>
            <person name="Luo H."/>
            <person name="Wang X.-L."/>
            <person name="Wang X.-M."/>
            <person name="Qiu X.-J."/>
            <person name="Liu H."/>
            <person name="Zhou S.-S."/>
            <person name="Jia K.-H."/>
            <person name="Nie S."/>
            <person name="Bao Y.-T."/>
            <person name="Zhang R.-G."/>
            <person name="Yun Q.-Z."/>
            <person name="Chai Y.-H."/>
            <person name="Lu J.-Y."/>
            <person name="Li Y."/>
            <person name="Zhao S.-W."/>
            <person name="Mao J.-F."/>
            <person name="Jia S.-G."/>
            <person name="Mao Y.-M."/>
        </authorList>
    </citation>
    <scope>NUCLEOTIDE SEQUENCE</scope>
    <source>
        <strain evidence="11">AT0</strain>
        <tissue evidence="11">Leaf</tissue>
    </source>
</reference>
<comment type="cofactor">
    <cofactor evidence="1">
        <name>Zn(2+)</name>
        <dbReference type="ChEBI" id="CHEBI:29105"/>
    </cofactor>
</comment>
<feature type="compositionally biased region" description="Basic and acidic residues" evidence="9">
    <location>
        <begin position="239"/>
        <end position="267"/>
    </location>
</feature>
<evidence type="ECO:0000256" key="8">
    <source>
        <dbReference type="ARBA" id="ARBA00048045"/>
    </source>
</evidence>
<dbReference type="Pfam" id="PF00383">
    <property type="entry name" value="dCMP_cyt_deam_1"/>
    <property type="match status" value="1"/>
</dbReference>
<feature type="region of interest" description="Disordered" evidence="9">
    <location>
        <begin position="1069"/>
        <end position="1088"/>
    </location>
</feature>
<dbReference type="PANTHER" id="PTHR11079:SF179">
    <property type="entry name" value="TRNA(ADENINE(34)) DEAMINASE, CHLOROPLASTIC"/>
    <property type="match status" value="1"/>
</dbReference>
<feature type="compositionally biased region" description="Basic and acidic residues" evidence="9">
    <location>
        <begin position="363"/>
        <end position="373"/>
    </location>
</feature>
<accession>A0A978UPA1</accession>
<feature type="compositionally biased region" description="Polar residues" evidence="9">
    <location>
        <begin position="765"/>
        <end position="780"/>
    </location>
</feature>
<evidence type="ECO:0000256" key="4">
    <source>
        <dbReference type="ARBA" id="ARBA00022694"/>
    </source>
</evidence>
<name>A0A978UPA1_ZIZJJ</name>
<comment type="caution">
    <text evidence="11">The sequence shown here is derived from an EMBL/GenBank/DDBJ whole genome shotgun (WGS) entry which is preliminary data.</text>
</comment>
<feature type="region of interest" description="Disordered" evidence="9">
    <location>
        <begin position="212"/>
        <end position="270"/>
    </location>
</feature>
<feature type="region of interest" description="Disordered" evidence="9">
    <location>
        <begin position="744"/>
        <end position="803"/>
    </location>
</feature>
<evidence type="ECO:0000256" key="1">
    <source>
        <dbReference type="ARBA" id="ARBA00001947"/>
    </source>
</evidence>
<comment type="catalytic activity">
    <reaction evidence="8">
        <text>adenosine(34) in tRNA + H2O + H(+) = inosine(34) in tRNA + NH4(+)</text>
        <dbReference type="Rhea" id="RHEA:43168"/>
        <dbReference type="Rhea" id="RHEA-COMP:10373"/>
        <dbReference type="Rhea" id="RHEA-COMP:10374"/>
        <dbReference type="ChEBI" id="CHEBI:15377"/>
        <dbReference type="ChEBI" id="CHEBI:15378"/>
        <dbReference type="ChEBI" id="CHEBI:28938"/>
        <dbReference type="ChEBI" id="CHEBI:74411"/>
        <dbReference type="ChEBI" id="CHEBI:82852"/>
        <dbReference type="EC" id="3.5.4.33"/>
    </reaction>
</comment>
<evidence type="ECO:0000256" key="2">
    <source>
        <dbReference type="ARBA" id="ARBA00011738"/>
    </source>
</evidence>
<feature type="compositionally biased region" description="Basic and acidic residues" evidence="9">
    <location>
        <begin position="434"/>
        <end position="449"/>
    </location>
</feature>
<evidence type="ECO:0000256" key="3">
    <source>
        <dbReference type="ARBA" id="ARBA00012740"/>
    </source>
</evidence>
<dbReference type="InterPro" id="IPR002125">
    <property type="entry name" value="CMP_dCMP_dom"/>
</dbReference>
<keyword evidence="7" id="KW-0862">Zinc</keyword>
<dbReference type="GO" id="GO:0052717">
    <property type="term" value="F:tRNA-specific adenosine-34 deaminase activity"/>
    <property type="evidence" value="ECO:0007669"/>
    <property type="project" value="UniProtKB-EC"/>
</dbReference>
<evidence type="ECO:0000313" key="12">
    <source>
        <dbReference type="Proteomes" id="UP000813462"/>
    </source>
</evidence>
<feature type="compositionally biased region" description="Basic and acidic residues" evidence="9">
    <location>
        <begin position="858"/>
        <end position="867"/>
    </location>
</feature>
<sequence length="1341" mass="149554">MIDIDMLNSYISSAVYSFGSNGSLPFSFSDYSYCLSERYERNPIHKSSSCCCHCCASCAFPIHRVSINPGFLYGLRQSSLLQWPASRKLILGVDRYYHRIPVYGIDQGCYEVSSSSLKEKSIYNTTVGRRKGRCCCMVEQGSNEIYHSSRFDGAEALINLLSEEVDEEYFGGKSRNGISHKRLAVERRVNSGRRERNLNSFEKVQLEKKEKYSSKCNNGKKKSDGLSNSKHVFEPVAIESREEDSKRNDERGVLSRSDNRRGLRKEGSSCSSYYSLSSIQDFDSETEVHDKHEQEESFTGYKDSGWKGEGTYDGGLVQKHKIIGDGEEEHVKVSEQRKNAVGGVAEWDWRNKSEKKLADTLVEERQSSREHSGMHTRVSGTHESNYGKASSSYKRFSDEEENSALTVTLEEGTRKQYAQKGNQVDKVPTTSRRKFPDNRERSVFLRGDSETSSQQQERYSSRVENLETNVNLIGEAKKVQHSEVSHLTKKESFSRNDQDLRRKSGKDLDTERTFISQRQSEIGMIGWEENAKMVSNSVQETQEQFQHTGQNIIGQANLRGKSQQSTETLEACKSNIGKASIIQSEIEKASIIQSETTLNSQVRNTNLVSVTCAESINPQRIRSRTGSNDTTAISVAHGTGTESIPSSQRASEIKIVNQESNTILIGIAGETGEGSKQTNEKLEQISSRKEDKRPARPSNFYERDLEEASTFQGSLNLVSQTGIQQIGMGDHSSSQAMVMPPPSQLIARNSSQDDSTSGHKAEEVFSTTSDRGSSALNASSRGPHGEPLNVITPEDALGSADRIQKSSMQFVGEFVEKMRHEVSTSEVQKVRHVAETKLTSEDDKLREKSSSPYGSEDFQQKEHHEARSSGGSGTKGPSDEMWDVADPSIRKSPMEEEREATVTGGNVIVRRSGRSFWNIVSDVVRLRWGSRSETPSSAARSGGKISSNDSVGSEAWFSSREPEENKDKHTKEKGPQSETASDQMQHQGEESGILRSVDKVRYLEAETSFSTNIVDSASTSEGILLPSGDRTLGFNRYGKSVEGTSSDMQIAGLSLPSDARGVSSTIVSEISSTNNDKESSSGLREHMELPAGGNLDEVLLGSEGKDGELKRRKFQRNKQVPKDRFDEWEEAYKLENEQRKIDEMFMREALLEAKKAADTWEVPVGAVLVQHGKIIARGCNLVEELRDSTAHAEMICIREASKLLHTWRLSESTLYVTLEPCPMCAGAILQARVDTLVWGAPNKLLGADGSWIRLFPDGGGNNLELSDKPAAPVHPFHPKMNIRRGILASECADVMQQFFQLRRRKKEKKAEPTPTSGLSISHHPSKFLRRMHDIFHMMFCL</sequence>
<feature type="compositionally biased region" description="Polar residues" evidence="9">
    <location>
        <begin position="378"/>
        <end position="394"/>
    </location>
</feature>
<proteinExistence type="inferred from homology"/>
<feature type="compositionally biased region" description="Polar residues" evidence="9">
    <location>
        <begin position="976"/>
        <end position="986"/>
    </location>
</feature>
<dbReference type="FunFam" id="3.40.140.10:FF:000005">
    <property type="entry name" value="tRNA-specific adenosine deaminase"/>
    <property type="match status" value="1"/>
</dbReference>
<feature type="region of interest" description="Disordered" evidence="9">
    <location>
        <begin position="282"/>
        <end position="305"/>
    </location>
</feature>
<feature type="region of interest" description="Disordered" evidence="9">
    <location>
        <begin position="363"/>
        <end position="460"/>
    </location>
</feature>
<feature type="compositionally biased region" description="Basic and acidic residues" evidence="9">
    <location>
        <begin position="1075"/>
        <end position="1088"/>
    </location>
</feature>
<feature type="region of interest" description="Disordered" evidence="9">
    <location>
        <begin position="930"/>
        <end position="993"/>
    </location>
</feature>
<dbReference type="InterPro" id="IPR016193">
    <property type="entry name" value="Cytidine_deaminase-like"/>
</dbReference>
<dbReference type="EMBL" id="JAEACU010000010">
    <property type="protein sequence ID" value="KAH7516653.1"/>
    <property type="molecule type" value="Genomic_DNA"/>
</dbReference>
<dbReference type="GO" id="GO:0002100">
    <property type="term" value="P:tRNA wobble adenosine to inosine editing"/>
    <property type="evidence" value="ECO:0007669"/>
    <property type="project" value="InterPro"/>
</dbReference>
<dbReference type="Gene3D" id="3.40.140.10">
    <property type="entry name" value="Cytidine Deaminase, domain 2"/>
    <property type="match status" value="1"/>
</dbReference>